<dbReference type="Gene3D" id="3.30.70.330">
    <property type="match status" value="1"/>
</dbReference>
<dbReference type="GO" id="GO:0005737">
    <property type="term" value="C:cytoplasm"/>
    <property type="evidence" value="ECO:0007669"/>
    <property type="project" value="UniProtKB-SubCell"/>
</dbReference>
<dbReference type="PANTHER" id="PTHR44313">
    <property type="entry name" value="DNAJ HOMOLOG SUBFAMILY C MEMBER 17"/>
    <property type="match status" value="1"/>
</dbReference>
<feature type="domain" description="J" evidence="9">
    <location>
        <begin position="8"/>
        <end position="73"/>
    </location>
</feature>
<dbReference type="GO" id="GO:0003676">
    <property type="term" value="F:nucleic acid binding"/>
    <property type="evidence" value="ECO:0007669"/>
    <property type="project" value="InterPro"/>
</dbReference>
<sequence length="337" mass="37967">MEELMHLDLYGLLEVSPSSTSSQIKTAYRKKALSCHPDKNPDNPKAGELFHQLSRVLEILTDESARSAYDKVLQSKEQAKERAQKLDARRKKFKDDLEAREEKFRNAGEPGKSGKSDEEKLKEEIERLQKAGSRLVEEEVNFINEQIRQQLRKNRTEGREGQDEGSGKVKIRWRVDNEEKLENGGYSREVLTRIMSKYGDVSGVVLSGKGGRALVEFKERSAAEMAVGIERGLVGNPLKLEGMWEGAKVKTEGLTGSRTERPKPTGSRTAEGLSSRLFPTQGDAFRGPSTFPSFSSAPDIFGTTNDEDFETMVLANLRRAEERRKIIHQMMEENKTS</sequence>
<evidence type="ECO:0000256" key="2">
    <source>
        <dbReference type="ARBA" id="ARBA00004496"/>
    </source>
</evidence>
<accession>A0A0C9QB50</accession>
<evidence type="ECO:0000256" key="7">
    <source>
        <dbReference type="ARBA" id="ARBA00074360"/>
    </source>
</evidence>
<accession>A0A9R1TZ94</accession>
<evidence type="ECO:0000256" key="8">
    <source>
        <dbReference type="SAM" id="MobiDB-lite"/>
    </source>
</evidence>
<dbReference type="FunFam" id="1.10.287.110:FF:000059">
    <property type="entry name" value="dnaJ homolog subfamily C member 17"/>
    <property type="match status" value="1"/>
</dbReference>
<keyword evidence="5" id="KW-0539">Nucleus</keyword>
<dbReference type="SMART" id="SM00271">
    <property type="entry name" value="DnaJ"/>
    <property type="match status" value="1"/>
</dbReference>
<dbReference type="InterPro" id="IPR035979">
    <property type="entry name" value="RBD_domain_sf"/>
</dbReference>
<protein>
    <recommendedName>
        <fullName evidence="7">DnaJ homolog subfamily C member 17</fullName>
    </recommendedName>
</protein>
<dbReference type="Proteomes" id="UP000694866">
    <property type="component" value="Unplaced"/>
</dbReference>
<dbReference type="InterPro" id="IPR052094">
    <property type="entry name" value="Pre-mRNA-splicing_ERAD"/>
</dbReference>
<dbReference type="EMBL" id="GBYB01011683">
    <property type="protein sequence ID" value="JAG81450.1"/>
    <property type="molecule type" value="Transcribed_RNA"/>
</dbReference>
<dbReference type="GO" id="GO:0005681">
    <property type="term" value="C:spliceosomal complex"/>
    <property type="evidence" value="ECO:0007669"/>
    <property type="project" value="TreeGrafter"/>
</dbReference>
<dbReference type="Gene3D" id="1.10.287.110">
    <property type="entry name" value="DnaJ domain"/>
    <property type="match status" value="1"/>
</dbReference>
<feature type="region of interest" description="Disordered" evidence="8">
    <location>
        <begin position="73"/>
        <end position="121"/>
    </location>
</feature>
<dbReference type="InterPro" id="IPR034254">
    <property type="entry name" value="DNAJC17_RRM"/>
</dbReference>
<proteinExistence type="predicted"/>
<dbReference type="InterPro" id="IPR012677">
    <property type="entry name" value="Nucleotide-bd_a/b_plait_sf"/>
</dbReference>
<organism evidence="10">
    <name type="scientific">Fopius arisanus</name>
    <dbReference type="NCBI Taxonomy" id="64838"/>
    <lineage>
        <taxon>Eukaryota</taxon>
        <taxon>Metazoa</taxon>
        <taxon>Ecdysozoa</taxon>
        <taxon>Arthropoda</taxon>
        <taxon>Hexapoda</taxon>
        <taxon>Insecta</taxon>
        <taxon>Pterygota</taxon>
        <taxon>Neoptera</taxon>
        <taxon>Endopterygota</taxon>
        <taxon>Hymenoptera</taxon>
        <taxon>Apocrita</taxon>
        <taxon>Ichneumonoidea</taxon>
        <taxon>Braconidae</taxon>
        <taxon>Opiinae</taxon>
        <taxon>Fopius</taxon>
    </lineage>
</organism>
<keyword evidence="3" id="KW-0963">Cytoplasm</keyword>
<evidence type="ECO:0000256" key="3">
    <source>
        <dbReference type="ARBA" id="ARBA00022490"/>
    </source>
</evidence>
<evidence type="ECO:0000313" key="10">
    <source>
        <dbReference type="EMBL" id="JAG81450.1"/>
    </source>
</evidence>
<reference evidence="12" key="2">
    <citation type="submission" date="2025-04" db="UniProtKB">
        <authorList>
            <consortium name="RefSeq"/>
        </authorList>
    </citation>
    <scope>IDENTIFICATION</scope>
    <source>
        <strain evidence="12">USDA-PBARC FA_bdor</strain>
        <tissue evidence="12">Whole organism</tissue>
    </source>
</reference>
<reference evidence="10" key="1">
    <citation type="submission" date="2015-01" db="EMBL/GenBank/DDBJ databases">
        <title>Transcriptome Assembly of Fopius arisanus.</title>
        <authorList>
            <person name="Geib S."/>
        </authorList>
    </citation>
    <scope>NUCLEOTIDE SEQUENCE</scope>
</reference>
<dbReference type="CDD" id="cd06257">
    <property type="entry name" value="DnaJ"/>
    <property type="match status" value="1"/>
</dbReference>
<keyword evidence="11" id="KW-1185">Reference proteome</keyword>
<dbReference type="KEGG" id="fas:105265570"/>
<evidence type="ECO:0000256" key="4">
    <source>
        <dbReference type="ARBA" id="ARBA00023186"/>
    </source>
</evidence>
<dbReference type="SUPFAM" id="SSF54928">
    <property type="entry name" value="RNA-binding domain, RBD"/>
    <property type="match status" value="1"/>
</dbReference>
<dbReference type="CDD" id="cd12429">
    <property type="entry name" value="RRM_DNAJC17"/>
    <property type="match status" value="1"/>
</dbReference>
<evidence type="ECO:0000256" key="5">
    <source>
        <dbReference type="ARBA" id="ARBA00023242"/>
    </source>
</evidence>
<evidence type="ECO:0000313" key="11">
    <source>
        <dbReference type="Proteomes" id="UP000694866"/>
    </source>
</evidence>
<evidence type="ECO:0000256" key="1">
    <source>
        <dbReference type="ARBA" id="ARBA00004123"/>
    </source>
</evidence>
<dbReference type="PROSITE" id="PS50076">
    <property type="entry name" value="DNAJ_2"/>
    <property type="match status" value="1"/>
</dbReference>
<dbReference type="RefSeq" id="XP_011301422.1">
    <property type="nucleotide sequence ID" value="XM_011303120.1"/>
</dbReference>
<feature type="region of interest" description="Disordered" evidence="8">
    <location>
        <begin position="252"/>
        <end position="273"/>
    </location>
</feature>
<comment type="function">
    <text evidence="6">May negatively affect PAX8-induced thyroglobulin/TG transcription.</text>
</comment>
<comment type="subcellular location">
    <subcellularLocation>
        <location evidence="2">Cytoplasm</location>
    </subcellularLocation>
    <subcellularLocation>
        <location evidence="1">Nucleus</location>
    </subcellularLocation>
</comment>
<name>A0A0C9QB50_9HYME</name>
<evidence type="ECO:0000259" key="9">
    <source>
        <dbReference type="PROSITE" id="PS50076"/>
    </source>
</evidence>
<gene>
    <name evidence="10" type="primary">DNAJC17</name>
    <name evidence="12" type="synonym">LOC105265570</name>
    <name evidence="10" type="ORF">g.54123</name>
</gene>
<dbReference type="OrthoDB" id="259708at2759"/>
<dbReference type="SUPFAM" id="SSF46565">
    <property type="entry name" value="Chaperone J-domain"/>
    <property type="match status" value="1"/>
</dbReference>
<dbReference type="PRINTS" id="PR00625">
    <property type="entry name" value="JDOMAIN"/>
</dbReference>
<dbReference type="Pfam" id="PF00226">
    <property type="entry name" value="DnaJ"/>
    <property type="match status" value="1"/>
</dbReference>
<dbReference type="InterPro" id="IPR001623">
    <property type="entry name" value="DnaJ_domain"/>
</dbReference>
<evidence type="ECO:0000256" key="6">
    <source>
        <dbReference type="ARBA" id="ARBA00053783"/>
    </source>
</evidence>
<dbReference type="GeneID" id="105265570"/>
<evidence type="ECO:0000313" key="12">
    <source>
        <dbReference type="RefSeq" id="XP_011301422.1"/>
    </source>
</evidence>
<dbReference type="PANTHER" id="PTHR44313:SF1">
    <property type="entry name" value="DNAJ HOMOLOG SUBFAMILY C MEMBER 17"/>
    <property type="match status" value="1"/>
</dbReference>
<keyword evidence="4" id="KW-0143">Chaperone</keyword>
<dbReference type="AlphaFoldDB" id="A0A0C9QB50"/>
<dbReference type="InterPro" id="IPR036869">
    <property type="entry name" value="J_dom_sf"/>
</dbReference>
<dbReference type="GO" id="GO:0000390">
    <property type="term" value="P:spliceosomal complex disassembly"/>
    <property type="evidence" value="ECO:0007669"/>
    <property type="project" value="TreeGrafter"/>
</dbReference>